<dbReference type="Gene3D" id="1.10.8.270">
    <property type="entry name" value="putative rabgap domain of human tbc1 domain family member 14 like domains"/>
    <property type="match status" value="1"/>
</dbReference>
<reference evidence="7" key="1">
    <citation type="submission" date="2020-01" db="EMBL/GenBank/DDBJ databases">
        <title>Genome Sequencing of Three Apophysomyces-Like Fungal Strains Confirms a Novel Fungal Genus in the Mucoromycota with divergent Burkholderia-like Endosymbiotic Bacteria.</title>
        <authorList>
            <person name="Stajich J.E."/>
            <person name="Macias A.M."/>
            <person name="Carter-House D."/>
            <person name="Lovett B."/>
            <person name="Kasson L.R."/>
            <person name="Berry K."/>
            <person name="Grigoriev I."/>
            <person name="Chang Y."/>
            <person name="Spatafora J."/>
            <person name="Kasson M.T."/>
        </authorList>
    </citation>
    <scope>NUCLEOTIDE SEQUENCE</scope>
    <source>
        <strain evidence="7">NRRL A-21654</strain>
    </source>
</reference>
<dbReference type="FunFam" id="1.10.8.270:FF:000035">
    <property type="entry name" value="Cell cycle arrest protein BUB2"/>
    <property type="match status" value="1"/>
</dbReference>
<evidence type="ECO:0000313" key="7">
    <source>
        <dbReference type="EMBL" id="KAF7720619.1"/>
    </source>
</evidence>
<dbReference type="InterPro" id="IPR000195">
    <property type="entry name" value="Rab-GAP-TBC_dom"/>
</dbReference>
<protein>
    <recommendedName>
        <fullName evidence="6">Rab-GAP TBC domain-containing protein</fullName>
    </recommendedName>
</protein>
<dbReference type="Proteomes" id="UP000605846">
    <property type="component" value="Unassembled WGS sequence"/>
</dbReference>
<dbReference type="Pfam" id="PF00566">
    <property type="entry name" value="RabGAP-TBC"/>
    <property type="match status" value="1"/>
</dbReference>
<dbReference type="PROSITE" id="PS50086">
    <property type="entry name" value="TBC_RABGAP"/>
    <property type="match status" value="1"/>
</dbReference>
<sequence>MMRPQSVEEILERKHSNSEECEQSLSDLRCAVAIGLEVPKKCRGRVWKLFLRLRDVSATCYIGLVHRGPSTFDQKIRSDTGRTLKTDMDFVEHVSVDMLIRVLNAFVWISRQDGRANATSEELQLQDQFRKGSVCKELTYVQGMNVILAPFLRVMPEMEAFYAFSTFVWRVCPLYVQPTLRGVHCGARLVDLCLRELDPELYGYLSAKELTAKTYAFKYIMTFSACRPPLSQVLLLWDVMLAVGAHLNVLFIVAQLSLIRSQLMQSP</sequence>
<feature type="non-terminal residue" evidence="7">
    <location>
        <position position="1"/>
    </location>
</feature>
<evidence type="ECO:0000313" key="8">
    <source>
        <dbReference type="Proteomes" id="UP000605846"/>
    </source>
</evidence>
<evidence type="ECO:0000256" key="2">
    <source>
        <dbReference type="ARBA" id="ARBA00022490"/>
    </source>
</evidence>
<comment type="subcellular location">
    <subcellularLocation>
        <location evidence="1">Cytoplasm</location>
        <location evidence="1">Cytoskeleton</location>
    </subcellularLocation>
</comment>
<keyword evidence="3" id="KW-0206">Cytoskeleton</keyword>
<comment type="similarity">
    <text evidence="5">Belongs to the BUB2 family.</text>
</comment>
<dbReference type="InterPro" id="IPR035969">
    <property type="entry name" value="Rab-GAP_TBC_sf"/>
</dbReference>
<name>A0A8H7BD72_9FUNG</name>
<dbReference type="GO" id="GO:0005096">
    <property type="term" value="F:GTPase activator activity"/>
    <property type="evidence" value="ECO:0007669"/>
    <property type="project" value="TreeGrafter"/>
</dbReference>
<gene>
    <name evidence="7" type="ORF">EC973_006926</name>
</gene>
<keyword evidence="2" id="KW-0963">Cytoplasm</keyword>
<evidence type="ECO:0000256" key="3">
    <source>
        <dbReference type="ARBA" id="ARBA00023212"/>
    </source>
</evidence>
<proteinExistence type="inferred from homology"/>
<dbReference type="OrthoDB" id="10263206at2759"/>
<keyword evidence="8" id="KW-1185">Reference proteome</keyword>
<dbReference type="AlphaFoldDB" id="A0A8H7BD72"/>
<dbReference type="SUPFAM" id="SSF47923">
    <property type="entry name" value="Ypt/Rab-GAP domain of gyp1p"/>
    <property type="match status" value="3"/>
</dbReference>
<accession>A0A8H7BD72</accession>
<dbReference type="GO" id="GO:0005856">
    <property type="term" value="C:cytoskeleton"/>
    <property type="evidence" value="ECO:0007669"/>
    <property type="project" value="UniProtKB-SubCell"/>
</dbReference>
<comment type="caution">
    <text evidence="7">The sequence shown here is derived from an EMBL/GenBank/DDBJ whole genome shotgun (WGS) entry which is preliminary data.</text>
</comment>
<organism evidence="7 8">
    <name type="scientific">Apophysomyces ossiformis</name>
    <dbReference type="NCBI Taxonomy" id="679940"/>
    <lineage>
        <taxon>Eukaryota</taxon>
        <taxon>Fungi</taxon>
        <taxon>Fungi incertae sedis</taxon>
        <taxon>Mucoromycota</taxon>
        <taxon>Mucoromycotina</taxon>
        <taxon>Mucoromycetes</taxon>
        <taxon>Mucorales</taxon>
        <taxon>Mucorineae</taxon>
        <taxon>Mucoraceae</taxon>
        <taxon>Apophysomyces</taxon>
    </lineage>
</organism>
<keyword evidence="4" id="KW-0131">Cell cycle</keyword>
<evidence type="ECO:0000256" key="4">
    <source>
        <dbReference type="ARBA" id="ARBA00023306"/>
    </source>
</evidence>
<dbReference type="PANTHER" id="PTHR22957:SF263">
    <property type="entry name" value="MITOTIC CHECK POINT PROTEIN BUB2"/>
    <property type="match status" value="1"/>
</dbReference>
<dbReference type="Gene3D" id="1.10.472.80">
    <property type="entry name" value="Ypt/Rab-GAP domain of gyp1p, domain 3"/>
    <property type="match status" value="1"/>
</dbReference>
<dbReference type="SMART" id="SM00164">
    <property type="entry name" value="TBC"/>
    <property type="match status" value="1"/>
</dbReference>
<dbReference type="EMBL" id="JABAYA010000471">
    <property type="protein sequence ID" value="KAF7720619.1"/>
    <property type="molecule type" value="Genomic_DNA"/>
</dbReference>
<evidence type="ECO:0000256" key="5">
    <source>
        <dbReference type="ARBA" id="ARBA00061049"/>
    </source>
</evidence>
<dbReference type="PANTHER" id="PTHR22957">
    <property type="entry name" value="TBC1 DOMAIN FAMILY MEMBER GTPASE-ACTIVATING PROTEIN"/>
    <property type="match status" value="1"/>
</dbReference>
<evidence type="ECO:0000256" key="1">
    <source>
        <dbReference type="ARBA" id="ARBA00004245"/>
    </source>
</evidence>
<feature type="domain" description="Rab-GAP TBC" evidence="6">
    <location>
        <begin position="37"/>
        <end position="244"/>
    </location>
</feature>
<evidence type="ECO:0000259" key="6">
    <source>
        <dbReference type="PROSITE" id="PS50086"/>
    </source>
</evidence>